<dbReference type="GO" id="GO:0071949">
    <property type="term" value="F:FAD binding"/>
    <property type="evidence" value="ECO:0007669"/>
    <property type="project" value="InterPro"/>
</dbReference>
<dbReference type="EMBL" id="JAABOA010000411">
    <property type="protein sequence ID" value="KAF9584444.1"/>
    <property type="molecule type" value="Genomic_DNA"/>
</dbReference>
<feature type="compositionally biased region" description="Low complexity" evidence="5">
    <location>
        <begin position="480"/>
        <end position="513"/>
    </location>
</feature>
<dbReference type="PRINTS" id="PR00420">
    <property type="entry name" value="RNGMNOXGNASE"/>
</dbReference>
<dbReference type="InterPro" id="IPR050562">
    <property type="entry name" value="FAD_mOase_fung"/>
</dbReference>
<keyword evidence="2" id="KW-0285">Flavoprotein</keyword>
<keyword evidence="4" id="KW-0560">Oxidoreductase</keyword>
<evidence type="ECO:0000256" key="4">
    <source>
        <dbReference type="ARBA" id="ARBA00023002"/>
    </source>
</evidence>
<name>A0A9P6FZS9_9FUNG</name>
<dbReference type="InterPro" id="IPR036188">
    <property type="entry name" value="FAD/NAD-bd_sf"/>
</dbReference>
<dbReference type="SUPFAM" id="SSF51905">
    <property type="entry name" value="FAD/NAD(P)-binding domain"/>
    <property type="match status" value="1"/>
</dbReference>
<dbReference type="Proteomes" id="UP000780801">
    <property type="component" value="Unassembled WGS sequence"/>
</dbReference>
<sequence>MAPSCNVLIVGAGLAGITLAILLERANVQYSLLESASSEEITSAGGAIVLGPTIMPLLEQLGLLDRVRDISKPIKAMHIIQEDRDLLKRIGEFDLSDHRSRTGYDSLVTTRPELLKLFLSQLPATKVHFRKRVVAVSQNKDKVTVRCADDDSTFRGDLLVGADGAWSTVREQLYRQVSKKGILPRGDAEAAGLISNLRSTPGNSMSNLSSSGSSSDSDSGAAPSRSHHRSLQRQQQHVTMVGVTEPLESESYKEFLQGDESHCDIVIGDRVPHCWSYYAVSEDRICWSVNFHLDEPAFQELRTQSQSRSPPSPTPSATSSTRSSSPFPLSPPSYGWSFEDQKTSAATIEISTQSLQDECRNFKLSIGGSIGDLIKMTPSHSITQARLAEEKLFDTWHHGRTVLIGDACHRMLPKAGQGAEATNGMQDAIILANLIADLPSTELATSQHLVELFKDFQSDRYPHAKALMHIHHKLNRIFTSSPSASNSSNNQDPTATGTSTASSSSPPKSQPHTSWTEYLMRKVMVRYITKVYHHFSDHKILADRPQATFLPLVQSHGSVSALPPKPHKVFGANRPKH</sequence>
<dbReference type="InterPro" id="IPR002938">
    <property type="entry name" value="FAD-bd"/>
</dbReference>
<feature type="compositionally biased region" description="Low complexity" evidence="5">
    <location>
        <begin position="199"/>
        <end position="224"/>
    </location>
</feature>
<evidence type="ECO:0000313" key="7">
    <source>
        <dbReference type="EMBL" id="KAF9584444.1"/>
    </source>
</evidence>
<evidence type="ECO:0000256" key="5">
    <source>
        <dbReference type="SAM" id="MobiDB-lite"/>
    </source>
</evidence>
<evidence type="ECO:0000256" key="1">
    <source>
        <dbReference type="ARBA" id="ARBA00007992"/>
    </source>
</evidence>
<organism evidence="7 8">
    <name type="scientific">Lunasporangiospora selenospora</name>
    <dbReference type="NCBI Taxonomy" id="979761"/>
    <lineage>
        <taxon>Eukaryota</taxon>
        <taxon>Fungi</taxon>
        <taxon>Fungi incertae sedis</taxon>
        <taxon>Mucoromycota</taxon>
        <taxon>Mortierellomycotina</taxon>
        <taxon>Mortierellomycetes</taxon>
        <taxon>Mortierellales</taxon>
        <taxon>Mortierellaceae</taxon>
        <taxon>Lunasporangiospora</taxon>
    </lineage>
</organism>
<dbReference type="Gene3D" id="3.50.50.60">
    <property type="entry name" value="FAD/NAD(P)-binding domain"/>
    <property type="match status" value="2"/>
</dbReference>
<protein>
    <recommendedName>
        <fullName evidence="6">FAD-binding domain-containing protein</fullName>
    </recommendedName>
</protein>
<feature type="region of interest" description="Disordered" evidence="5">
    <location>
        <begin position="479"/>
        <end position="513"/>
    </location>
</feature>
<feature type="domain" description="FAD-binding" evidence="6">
    <location>
        <begin position="389"/>
        <end position="467"/>
    </location>
</feature>
<keyword evidence="8" id="KW-1185">Reference proteome</keyword>
<comment type="caution">
    <text evidence="7">The sequence shown here is derived from an EMBL/GenBank/DDBJ whole genome shotgun (WGS) entry which is preliminary data.</text>
</comment>
<feature type="region of interest" description="Disordered" evidence="5">
    <location>
        <begin position="557"/>
        <end position="577"/>
    </location>
</feature>
<dbReference type="AlphaFoldDB" id="A0A9P6FZS9"/>
<dbReference type="OrthoDB" id="655030at2759"/>
<dbReference type="GO" id="GO:0004497">
    <property type="term" value="F:monooxygenase activity"/>
    <property type="evidence" value="ECO:0007669"/>
    <property type="project" value="InterPro"/>
</dbReference>
<evidence type="ECO:0000256" key="2">
    <source>
        <dbReference type="ARBA" id="ARBA00022630"/>
    </source>
</evidence>
<feature type="region of interest" description="Disordered" evidence="5">
    <location>
        <begin position="196"/>
        <end position="237"/>
    </location>
</feature>
<accession>A0A9P6FZS9</accession>
<evidence type="ECO:0000256" key="3">
    <source>
        <dbReference type="ARBA" id="ARBA00022827"/>
    </source>
</evidence>
<comment type="similarity">
    <text evidence="1">Belongs to the paxM FAD-dependent monooxygenase family.</text>
</comment>
<feature type="region of interest" description="Disordered" evidence="5">
    <location>
        <begin position="301"/>
        <end position="330"/>
    </location>
</feature>
<evidence type="ECO:0000259" key="6">
    <source>
        <dbReference type="Pfam" id="PF01494"/>
    </source>
</evidence>
<feature type="compositionally biased region" description="Low complexity" evidence="5">
    <location>
        <begin position="303"/>
        <end position="327"/>
    </location>
</feature>
<gene>
    <name evidence="7" type="ORF">BGW38_006438</name>
</gene>
<reference evidence="7" key="1">
    <citation type="journal article" date="2020" name="Fungal Divers.">
        <title>Resolving the Mortierellaceae phylogeny through synthesis of multi-gene phylogenetics and phylogenomics.</title>
        <authorList>
            <person name="Vandepol N."/>
            <person name="Liber J."/>
            <person name="Desiro A."/>
            <person name="Na H."/>
            <person name="Kennedy M."/>
            <person name="Barry K."/>
            <person name="Grigoriev I.V."/>
            <person name="Miller A.N."/>
            <person name="O'Donnell K."/>
            <person name="Stajich J.E."/>
            <person name="Bonito G."/>
        </authorList>
    </citation>
    <scope>NUCLEOTIDE SEQUENCE</scope>
    <source>
        <strain evidence="7">KOD1015</strain>
    </source>
</reference>
<feature type="domain" description="FAD-binding" evidence="6">
    <location>
        <begin position="5"/>
        <end position="178"/>
    </location>
</feature>
<keyword evidence="3" id="KW-0274">FAD</keyword>
<evidence type="ECO:0000313" key="8">
    <source>
        <dbReference type="Proteomes" id="UP000780801"/>
    </source>
</evidence>
<dbReference type="PANTHER" id="PTHR47356:SF2">
    <property type="entry name" value="FAD-BINDING DOMAIN-CONTAINING PROTEIN-RELATED"/>
    <property type="match status" value="1"/>
</dbReference>
<dbReference type="PANTHER" id="PTHR47356">
    <property type="entry name" value="FAD-DEPENDENT MONOOXYGENASE ASQG-RELATED"/>
    <property type="match status" value="1"/>
</dbReference>
<proteinExistence type="inferred from homology"/>
<dbReference type="Pfam" id="PF01494">
    <property type="entry name" value="FAD_binding_3"/>
    <property type="match status" value="2"/>
</dbReference>